<dbReference type="OrthoDB" id="5402150at2"/>
<accession>A0A4R2PFL7</accession>
<dbReference type="RefSeq" id="WP_132708886.1">
    <property type="nucleotide sequence ID" value="NZ_JACIGF010000008.1"/>
</dbReference>
<proteinExistence type="predicted"/>
<dbReference type="EMBL" id="SLXO01000008">
    <property type="protein sequence ID" value="TCP32951.1"/>
    <property type="molecule type" value="Genomic_DNA"/>
</dbReference>
<keyword evidence="3" id="KW-1185">Reference proteome</keyword>
<protein>
    <submittedName>
        <fullName evidence="2">Putative tellurite resistance protein B-like protein</fullName>
    </submittedName>
</protein>
<dbReference type="InterPro" id="IPR007791">
    <property type="entry name" value="DjlA_N"/>
</dbReference>
<dbReference type="Gene3D" id="1.10.3680.10">
    <property type="entry name" value="TerB-like"/>
    <property type="match status" value="1"/>
</dbReference>
<dbReference type="CDD" id="cd07313">
    <property type="entry name" value="terB_like_2"/>
    <property type="match status" value="1"/>
</dbReference>
<dbReference type="Proteomes" id="UP000295399">
    <property type="component" value="Unassembled WGS sequence"/>
</dbReference>
<comment type="caution">
    <text evidence="2">The sequence shown here is derived from an EMBL/GenBank/DDBJ whole genome shotgun (WGS) entry which is preliminary data.</text>
</comment>
<evidence type="ECO:0000259" key="1">
    <source>
        <dbReference type="Pfam" id="PF05099"/>
    </source>
</evidence>
<dbReference type="SUPFAM" id="SSF158682">
    <property type="entry name" value="TerB-like"/>
    <property type="match status" value="1"/>
</dbReference>
<reference evidence="2 3" key="1">
    <citation type="submission" date="2019-03" db="EMBL/GenBank/DDBJ databases">
        <title>Genomic Encyclopedia of Type Strains, Phase IV (KMG-IV): sequencing the most valuable type-strain genomes for metagenomic binning, comparative biology and taxonomic classification.</title>
        <authorList>
            <person name="Goeker M."/>
        </authorList>
    </citation>
    <scope>NUCLEOTIDE SEQUENCE [LARGE SCALE GENOMIC DNA]</scope>
    <source>
        <strain evidence="2 3">DSM 2132</strain>
    </source>
</reference>
<organism evidence="2 3">
    <name type="scientific">Rhodothalassium salexigens DSM 2132</name>
    <dbReference type="NCBI Taxonomy" id="1188247"/>
    <lineage>
        <taxon>Bacteria</taxon>
        <taxon>Pseudomonadati</taxon>
        <taxon>Pseudomonadota</taxon>
        <taxon>Alphaproteobacteria</taxon>
        <taxon>Rhodothalassiales</taxon>
        <taxon>Rhodothalassiaceae</taxon>
        <taxon>Rhodothalassium</taxon>
    </lineage>
</organism>
<dbReference type="Pfam" id="PF05099">
    <property type="entry name" value="TerB"/>
    <property type="match status" value="1"/>
</dbReference>
<gene>
    <name evidence="2" type="ORF">EV659_10850</name>
</gene>
<evidence type="ECO:0000313" key="3">
    <source>
        <dbReference type="Proteomes" id="UP000295399"/>
    </source>
</evidence>
<name>A0A4R2PFL7_RHOSA</name>
<feature type="domain" description="Co-chaperone DjlA N-terminal" evidence="1">
    <location>
        <begin position="26"/>
        <end position="142"/>
    </location>
</feature>
<dbReference type="InterPro" id="IPR029024">
    <property type="entry name" value="TerB-like"/>
</dbReference>
<sequence length="155" mass="17177">MLSKLKTLLDRVDKAGDAQPAFDDLQLAAAALLVEAAVADGQFDAAERAALTRRLRSRFSLDAAEAEALVDAARQRQADSNHLLRFTKAIKDGFDEAGRIQLMEMLWEVVLADGVVDTFEDHLLRRLGGLLYVTDQDRGSARKRVEARLAAERRD</sequence>
<evidence type="ECO:0000313" key="2">
    <source>
        <dbReference type="EMBL" id="TCP32951.1"/>
    </source>
</evidence>
<dbReference type="AlphaFoldDB" id="A0A4R2PFL7"/>
<dbReference type="InParanoid" id="A0A4R2PFL7"/>